<gene>
    <name evidence="1" type="ORF">JOF56_010682</name>
</gene>
<dbReference type="Proteomes" id="UP001519332">
    <property type="component" value="Unassembled WGS sequence"/>
</dbReference>
<dbReference type="EMBL" id="JAGINW010000001">
    <property type="protein sequence ID" value="MBP2330297.1"/>
    <property type="molecule type" value="Genomic_DNA"/>
</dbReference>
<evidence type="ECO:0000313" key="2">
    <source>
        <dbReference type="Proteomes" id="UP001519332"/>
    </source>
</evidence>
<accession>A0ABS4U0V8</accession>
<sequence length="62" mass="7344">MAYEQKLPVRLALTDVEGLELYRLLTDERPLWVRVLHPLPISRSTIARLHVALRERNLRNKL</sequence>
<dbReference type="RefSeq" id="WP_209646927.1">
    <property type="nucleotide sequence ID" value="NZ_JAGINW010000001.1"/>
</dbReference>
<name>A0ABS4U0V8_9PSEU</name>
<evidence type="ECO:0008006" key="3">
    <source>
        <dbReference type="Google" id="ProtNLM"/>
    </source>
</evidence>
<proteinExistence type="predicted"/>
<comment type="caution">
    <text evidence="1">The sequence shown here is derived from an EMBL/GenBank/DDBJ whole genome shotgun (WGS) entry which is preliminary data.</text>
</comment>
<organism evidence="1 2">
    <name type="scientific">Kibdelosporangium banguiense</name>
    <dbReference type="NCBI Taxonomy" id="1365924"/>
    <lineage>
        <taxon>Bacteria</taxon>
        <taxon>Bacillati</taxon>
        <taxon>Actinomycetota</taxon>
        <taxon>Actinomycetes</taxon>
        <taxon>Pseudonocardiales</taxon>
        <taxon>Pseudonocardiaceae</taxon>
        <taxon>Kibdelosporangium</taxon>
    </lineage>
</organism>
<evidence type="ECO:0000313" key="1">
    <source>
        <dbReference type="EMBL" id="MBP2330297.1"/>
    </source>
</evidence>
<keyword evidence="2" id="KW-1185">Reference proteome</keyword>
<reference evidence="1 2" key="1">
    <citation type="submission" date="2021-03" db="EMBL/GenBank/DDBJ databases">
        <title>Sequencing the genomes of 1000 actinobacteria strains.</title>
        <authorList>
            <person name="Klenk H.-P."/>
        </authorList>
    </citation>
    <scope>NUCLEOTIDE SEQUENCE [LARGE SCALE GENOMIC DNA]</scope>
    <source>
        <strain evidence="1 2">DSM 46670</strain>
    </source>
</reference>
<protein>
    <recommendedName>
        <fullName evidence="3">MarR family transcriptional regulator</fullName>
    </recommendedName>
</protein>